<evidence type="ECO:0000313" key="1">
    <source>
        <dbReference type="EMBL" id="PHM49183.1"/>
    </source>
</evidence>
<proteinExistence type="predicted"/>
<gene>
    <name evidence="1" type="ORF">Xmir_01539</name>
</gene>
<evidence type="ECO:0000313" key="2">
    <source>
        <dbReference type="Proteomes" id="UP000221980"/>
    </source>
</evidence>
<organism evidence="1 2">
    <name type="scientific">Xenorhabdus miraniensis</name>
    <dbReference type="NCBI Taxonomy" id="351674"/>
    <lineage>
        <taxon>Bacteria</taxon>
        <taxon>Pseudomonadati</taxon>
        <taxon>Pseudomonadota</taxon>
        <taxon>Gammaproteobacteria</taxon>
        <taxon>Enterobacterales</taxon>
        <taxon>Morganellaceae</taxon>
        <taxon>Xenorhabdus</taxon>
    </lineage>
</organism>
<dbReference type="AlphaFoldDB" id="A0A2D0JSB5"/>
<sequence length="235" mass="26036">MNTMSVNTMSVNTMSVNTMSVKSLPQCLSFTKVDVKTAPANIHSSQLDSGDVNYGTGLVKNGYGQLQEQTHWCWVACAASVGSYYMGEAFALRQEAIYEMAKDLPLNTCNDPPRSYPESDERCNGTGWPSKALSVINIFSKEISGQASNIDMSVELIDGRPIVFGVRFSYGHQVDGAYGHAIVLSDGFNTGEKHYWQLFDPMYGVQVVNLSDFPAGYRGDPLAYWWFTDYTKKPL</sequence>
<dbReference type="RefSeq" id="WP_099113815.1">
    <property type="nucleotide sequence ID" value="NZ_CAWNQI010000095.1"/>
</dbReference>
<comment type="caution">
    <text evidence="1">The sequence shown here is derived from an EMBL/GenBank/DDBJ whole genome shotgun (WGS) entry which is preliminary data.</text>
</comment>
<reference evidence="1 2" key="1">
    <citation type="journal article" date="2017" name="Nat. Microbiol.">
        <title>Natural product diversity associated with the nematode symbionts Photorhabdus and Xenorhabdus.</title>
        <authorList>
            <person name="Tobias N.J."/>
            <person name="Wolff H."/>
            <person name="Djahanschiri B."/>
            <person name="Grundmann F."/>
            <person name="Kronenwerth M."/>
            <person name="Shi Y.M."/>
            <person name="Simonyi S."/>
            <person name="Grun P."/>
            <person name="Shapiro-Ilan D."/>
            <person name="Pidot S.J."/>
            <person name="Stinear T.P."/>
            <person name="Ebersberger I."/>
            <person name="Bode H.B."/>
        </authorList>
    </citation>
    <scope>NUCLEOTIDE SEQUENCE [LARGE SCALE GENOMIC DNA]</scope>
    <source>
        <strain evidence="1 2">DSM 17902</strain>
    </source>
</reference>
<dbReference type="Proteomes" id="UP000221980">
    <property type="component" value="Unassembled WGS sequence"/>
</dbReference>
<keyword evidence="2" id="KW-1185">Reference proteome</keyword>
<dbReference type="OrthoDB" id="6445402at2"/>
<name>A0A2D0JSB5_9GAMM</name>
<dbReference type="EMBL" id="NITZ01000006">
    <property type="protein sequence ID" value="PHM49183.1"/>
    <property type="molecule type" value="Genomic_DNA"/>
</dbReference>
<accession>A0A2D0JSB5</accession>
<evidence type="ECO:0008006" key="3">
    <source>
        <dbReference type="Google" id="ProtNLM"/>
    </source>
</evidence>
<protein>
    <recommendedName>
        <fullName evidence="3">Peptidase C39-like domain-containing protein</fullName>
    </recommendedName>
</protein>